<evidence type="ECO:0000313" key="2">
    <source>
        <dbReference type="Proteomes" id="UP000745764"/>
    </source>
</evidence>
<dbReference type="OrthoDB" id="4158087at2759"/>
<dbReference type="EMBL" id="CAINUL010000008">
    <property type="protein sequence ID" value="CAD0110987.1"/>
    <property type="molecule type" value="Genomic_DNA"/>
</dbReference>
<dbReference type="AlphaFoldDB" id="A0A9N8PTG2"/>
<accession>A0A9N8PTG2</accession>
<gene>
    <name evidence="1" type="ORF">AWRI4620_LOCUS5242</name>
</gene>
<reference evidence="1" key="1">
    <citation type="submission" date="2020-06" db="EMBL/GenBank/DDBJ databases">
        <authorList>
            <person name="Onetto C."/>
        </authorList>
    </citation>
    <scope>NUCLEOTIDE SEQUENCE</scope>
</reference>
<organism evidence="1 2">
    <name type="scientific">Aureobasidium uvarum</name>
    <dbReference type="NCBI Taxonomy" id="2773716"/>
    <lineage>
        <taxon>Eukaryota</taxon>
        <taxon>Fungi</taxon>
        <taxon>Dikarya</taxon>
        <taxon>Ascomycota</taxon>
        <taxon>Pezizomycotina</taxon>
        <taxon>Dothideomycetes</taxon>
        <taxon>Dothideomycetidae</taxon>
        <taxon>Dothideales</taxon>
        <taxon>Saccotheciaceae</taxon>
        <taxon>Aureobasidium</taxon>
    </lineage>
</organism>
<evidence type="ECO:0000313" key="1">
    <source>
        <dbReference type="EMBL" id="CAD0110987.1"/>
    </source>
</evidence>
<keyword evidence="2" id="KW-1185">Reference proteome</keyword>
<protein>
    <recommendedName>
        <fullName evidence="3">C6 transcription factor</fullName>
    </recommendedName>
</protein>
<dbReference type="PANTHER" id="PTHR37540:SF5">
    <property type="entry name" value="TRANSCRIPTION FACTOR DOMAIN-CONTAINING PROTEIN"/>
    <property type="match status" value="1"/>
</dbReference>
<dbReference type="Proteomes" id="UP000745764">
    <property type="component" value="Unassembled WGS sequence"/>
</dbReference>
<dbReference type="Pfam" id="PF11951">
    <property type="entry name" value="Fungal_trans_2"/>
    <property type="match status" value="1"/>
</dbReference>
<name>A0A9N8PTG2_9PEZI</name>
<sequence length="463" mass="52230">MFINITLPSDTQKGALRRAIRSQAALSSAICRKNTIAAKASDSTSPEDQKPARLFGIHLFGLRLLNTRLYEFQLRQSNAIGLHLTYFAPIDHDPIYMSDRPILRKELWPETVSHRALFYTNLLITSSHPSFSRERTPEITAWFRLEAMRSLQTALDSTGGMNTSDQLIATVCLLCAWELQFGDELSAVAHMTGLKTMVNLRGGFHDATFPPIVRRLVGFVTYDQLWYSGVEPVYVPQGLNKPLMGDMRGLGLPVGFASFVKTHRICAIAPSTLGFVSEINLIMKRTRHRKYALLDVQSRLLEYNFLDNVTSNFSPIQTSIDDTISVQAEMHIKLALLSLVSHLQDDNSGQYWEMSSSLVPEVLINTIYAEAGVWALFSICSTMQIPSPVLLDGLEKLVSSLSITDWSLADMTLRQYLYPLDGLDIASKMLWDRMTLNRPTIFEQNNLSRFHVAAYRRNEEPFA</sequence>
<dbReference type="InterPro" id="IPR021858">
    <property type="entry name" value="Fun_TF"/>
</dbReference>
<comment type="caution">
    <text evidence="1">The sequence shown here is derived from an EMBL/GenBank/DDBJ whole genome shotgun (WGS) entry which is preliminary data.</text>
</comment>
<evidence type="ECO:0008006" key="3">
    <source>
        <dbReference type="Google" id="ProtNLM"/>
    </source>
</evidence>
<dbReference type="PANTHER" id="PTHR37540">
    <property type="entry name" value="TRANSCRIPTION FACTOR (ACR-2), PUTATIVE-RELATED-RELATED"/>
    <property type="match status" value="1"/>
</dbReference>
<proteinExistence type="predicted"/>